<dbReference type="AlphaFoldDB" id="A0A1X7DGA6"/>
<dbReference type="Proteomes" id="UP000192929">
    <property type="component" value="Unassembled WGS sequence"/>
</dbReference>
<sequence length="296" mass="30478">MFSADPVGLVTTEAGTVVGRTDNGAQLGYVGVSERVVSLAHRMLEGAGRANVVAYRLEGQPTLPCLAHGFMPDGRMVMAAAPHPDAAALTPAGQTVHVRVDIAKFAPDPSVRIVAASAHFLAGLEWLTPGETDELLMAGELPELVAAVADTASGRLAIVSTARVVVHDGSGATPLSVDQVRAFGRELGDSIAAVNTEAVALDAAVSVDPFDLAGMCDAAENGWIPAHLLTRKPSSGGCAHTRNRDFVVDVDLTGVTVLREGSTATSVYFVPFHRPTSSAQDLADNLASLLGTPAAA</sequence>
<keyword evidence="2" id="KW-1185">Reference proteome</keyword>
<dbReference type="EMBL" id="FXAC01000011">
    <property type="protein sequence ID" value="SMF14917.1"/>
    <property type="molecule type" value="Genomic_DNA"/>
</dbReference>
<accession>A0A1X7DGA6</accession>
<reference evidence="2" key="1">
    <citation type="submission" date="2017-04" db="EMBL/GenBank/DDBJ databases">
        <authorList>
            <person name="Varghese N."/>
            <person name="Submissions S."/>
        </authorList>
    </citation>
    <scope>NUCLEOTIDE SEQUENCE [LARGE SCALE GENOMIC DNA]</scope>
    <source>
        <strain evidence="2">NIO-1021</strain>
    </source>
</reference>
<proteinExistence type="predicted"/>
<name>A0A1X7DGA6_9MICC</name>
<organism evidence="1 2">
    <name type="scientific">Kocuria marina subsp. indica</name>
    <dbReference type="NCBI Taxonomy" id="1049583"/>
    <lineage>
        <taxon>Bacteria</taxon>
        <taxon>Bacillati</taxon>
        <taxon>Actinomycetota</taxon>
        <taxon>Actinomycetes</taxon>
        <taxon>Micrococcales</taxon>
        <taxon>Micrococcaceae</taxon>
        <taxon>Kocuria</taxon>
    </lineage>
</organism>
<evidence type="ECO:0000313" key="2">
    <source>
        <dbReference type="Proteomes" id="UP000192929"/>
    </source>
</evidence>
<evidence type="ECO:0008006" key="3">
    <source>
        <dbReference type="Google" id="ProtNLM"/>
    </source>
</evidence>
<protein>
    <recommendedName>
        <fullName evidence="3">DUF2470 domain-containing protein</fullName>
    </recommendedName>
</protein>
<evidence type="ECO:0000313" key="1">
    <source>
        <dbReference type="EMBL" id="SMF14917.1"/>
    </source>
</evidence>
<gene>
    <name evidence="1" type="ORF">SAMN06296028_11194</name>
</gene>